<feature type="domain" description="Primosomal protein N' 3' DNA-binding" evidence="5">
    <location>
        <begin position="53"/>
        <end position="161"/>
    </location>
</feature>
<evidence type="ECO:0000313" key="6">
    <source>
        <dbReference type="EMBL" id="MDT0308755.1"/>
    </source>
</evidence>
<reference evidence="7" key="1">
    <citation type="submission" date="2023-07" db="EMBL/GenBank/DDBJ databases">
        <title>30 novel species of actinomycetes from the DSMZ collection.</title>
        <authorList>
            <person name="Nouioui I."/>
        </authorList>
    </citation>
    <scope>NUCLEOTIDE SEQUENCE [LARGE SCALE GENOMIC DNA]</scope>
    <source>
        <strain evidence="7">DSM 44917</strain>
    </source>
</reference>
<dbReference type="EMBL" id="JAVREN010000026">
    <property type="protein sequence ID" value="MDT0308755.1"/>
    <property type="molecule type" value="Genomic_DNA"/>
</dbReference>
<keyword evidence="1" id="KW-0547">Nucleotide-binding</keyword>
<feature type="non-terminal residue" evidence="6">
    <location>
        <position position="168"/>
    </location>
</feature>
<organism evidence="6 7">
    <name type="scientific">Streptomyces boetiae</name>
    <dbReference type="NCBI Taxonomy" id="3075541"/>
    <lineage>
        <taxon>Bacteria</taxon>
        <taxon>Bacillati</taxon>
        <taxon>Actinomycetota</taxon>
        <taxon>Actinomycetes</taxon>
        <taxon>Kitasatosporales</taxon>
        <taxon>Streptomycetaceae</taxon>
        <taxon>Streptomyces</taxon>
    </lineage>
</organism>
<dbReference type="Gene3D" id="3.40.1440.60">
    <property type="entry name" value="PriA, 3(prime) DNA-binding domain"/>
    <property type="match status" value="1"/>
</dbReference>
<accession>A0ABU2LB01</accession>
<dbReference type="InterPro" id="IPR042115">
    <property type="entry name" value="PriA_3primeBD_sf"/>
</dbReference>
<comment type="caution">
    <text evidence="6">The sequence shown here is derived from an EMBL/GenBank/DDBJ whole genome shotgun (WGS) entry which is preliminary data.</text>
</comment>
<dbReference type="InterPro" id="IPR041222">
    <property type="entry name" value="PriA_3primeBD"/>
</dbReference>
<gene>
    <name evidence="6" type="ORF">RM780_17560</name>
</gene>
<name>A0ABU2LB01_9ACTN</name>
<proteinExistence type="predicted"/>
<dbReference type="Proteomes" id="UP001183388">
    <property type="component" value="Unassembled WGS sequence"/>
</dbReference>
<evidence type="ECO:0000313" key="7">
    <source>
        <dbReference type="Proteomes" id="UP001183388"/>
    </source>
</evidence>
<evidence type="ECO:0000256" key="1">
    <source>
        <dbReference type="ARBA" id="ARBA00022741"/>
    </source>
</evidence>
<keyword evidence="3" id="KW-0238">DNA-binding</keyword>
<evidence type="ECO:0000256" key="3">
    <source>
        <dbReference type="ARBA" id="ARBA00023125"/>
    </source>
</evidence>
<keyword evidence="7" id="KW-1185">Reference proteome</keyword>
<dbReference type="PANTHER" id="PTHR30580:SF0">
    <property type="entry name" value="PRIMOSOMAL PROTEIN N"/>
    <property type="match status" value="1"/>
</dbReference>
<feature type="region of interest" description="Disordered" evidence="4">
    <location>
        <begin position="1"/>
        <end position="40"/>
    </location>
</feature>
<evidence type="ECO:0000259" key="5">
    <source>
        <dbReference type="Pfam" id="PF17764"/>
    </source>
</evidence>
<sequence length="168" mass="17952">MEATPEDGAGEGTGGEQLALVRGPAPRVPRPPRARPRTWRGAPVAERLPVARVLVDKGLVHLDRLFDYAVPAAMDEEARPGVRVRVRFGAGQRAGRREGGGLINGFIVERRAETDFPGVLAPLAQVLSTEPVLSPGLLRLCRAVADRYAGALADVVQLAVPPRMARAE</sequence>
<protein>
    <submittedName>
        <fullName evidence="6">Primosome assembly protein PriA</fullName>
    </submittedName>
</protein>
<keyword evidence="2" id="KW-0067">ATP-binding</keyword>
<dbReference type="PANTHER" id="PTHR30580">
    <property type="entry name" value="PRIMOSOMAL PROTEIN N"/>
    <property type="match status" value="1"/>
</dbReference>
<dbReference type="Pfam" id="PF17764">
    <property type="entry name" value="PriA_3primeBD"/>
    <property type="match status" value="1"/>
</dbReference>
<evidence type="ECO:0000256" key="2">
    <source>
        <dbReference type="ARBA" id="ARBA00022840"/>
    </source>
</evidence>
<evidence type="ECO:0000256" key="4">
    <source>
        <dbReference type="SAM" id="MobiDB-lite"/>
    </source>
</evidence>